<evidence type="ECO:0000256" key="1">
    <source>
        <dbReference type="ARBA" id="ARBA00023122"/>
    </source>
</evidence>
<evidence type="ECO:0000313" key="6">
    <source>
        <dbReference type="Proteomes" id="UP000281647"/>
    </source>
</evidence>
<evidence type="ECO:0000256" key="3">
    <source>
        <dbReference type="SAM" id="MobiDB-lite"/>
    </source>
</evidence>
<evidence type="ECO:0000259" key="4">
    <source>
        <dbReference type="PROSITE" id="PS51371"/>
    </source>
</evidence>
<dbReference type="Proteomes" id="UP000281647">
    <property type="component" value="Unassembled WGS sequence"/>
</dbReference>
<sequence length="170" mass="18852">MSSAISIAKPERARPRQPKKRERTVAEADEPKVSDLIVTEFRSLRTSDLPAALLEALSGTSQDVFPVLDENDRVAGTIGELDLLRVLSPSEPTLSFGPGKLIREGLIDDLEDMMMRRPSTCRVDEPLRAALKRMATMQIAQLVVVDKDDRLLGLLRGRDIFRALFGKDPA</sequence>
<gene>
    <name evidence="5" type="ORF">EET67_16195</name>
</gene>
<accession>A0A432V3Y8</accession>
<dbReference type="InterPro" id="IPR051257">
    <property type="entry name" value="Diverse_CBS-Domain"/>
</dbReference>
<proteinExistence type="predicted"/>
<evidence type="ECO:0000313" key="5">
    <source>
        <dbReference type="EMBL" id="RUM96772.1"/>
    </source>
</evidence>
<dbReference type="InterPro" id="IPR000644">
    <property type="entry name" value="CBS_dom"/>
</dbReference>
<dbReference type="AlphaFoldDB" id="A0A432V3Y8"/>
<keyword evidence="1 2" id="KW-0129">CBS domain</keyword>
<dbReference type="EMBL" id="RKST01000016">
    <property type="protein sequence ID" value="RUM96772.1"/>
    <property type="molecule type" value="Genomic_DNA"/>
</dbReference>
<dbReference type="PANTHER" id="PTHR43080">
    <property type="entry name" value="CBS DOMAIN-CONTAINING PROTEIN CBSX3, MITOCHONDRIAL"/>
    <property type="match status" value="1"/>
</dbReference>
<feature type="region of interest" description="Disordered" evidence="3">
    <location>
        <begin position="1"/>
        <end position="29"/>
    </location>
</feature>
<dbReference type="PROSITE" id="PS51371">
    <property type="entry name" value="CBS"/>
    <property type="match status" value="1"/>
</dbReference>
<keyword evidence="6" id="KW-1185">Reference proteome</keyword>
<dbReference type="SMART" id="SM00116">
    <property type="entry name" value="CBS"/>
    <property type="match status" value="2"/>
</dbReference>
<dbReference type="Pfam" id="PF00571">
    <property type="entry name" value="CBS"/>
    <property type="match status" value="2"/>
</dbReference>
<dbReference type="PANTHER" id="PTHR43080:SF2">
    <property type="entry name" value="CBS DOMAIN-CONTAINING PROTEIN"/>
    <property type="match status" value="1"/>
</dbReference>
<dbReference type="Gene3D" id="3.10.580.10">
    <property type="entry name" value="CBS-domain"/>
    <property type="match status" value="1"/>
</dbReference>
<organism evidence="5 6">
    <name type="scientific">Borborobacter arsenicus</name>
    <dbReference type="NCBI Taxonomy" id="1851146"/>
    <lineage>
        <taxon>Bacteria</taxon>
        <taxon>Pseudomonadati</taxon>
        <taxon>Pseudomonadota</taxon>
        <taxon>Alphaproteobacteria</taxon>
        <taxon>Hyphomicrobiales</taxon>
        <taxon>Phyllobacteriaceae</taxon>
        <taxon>Borborobacter</taxon>
    </lineage>
</organism>
<dbReference type="SUPFAM" id="SSF54631">
    <property type="entry name" value="CBS-domain pair"/>
    <property type="match status" value="1"/>
</dbReference>
<comment type="caution">
    <text evidence="5">The sequence shown here is derived from an EMBL/GenBank/DDBJ whole genome shotgun (WGS) entry which is preliminary data.</text>
</comment>
<dbReference type="OrthoDB" id="9762536at2"/>
<feature type="domain" description="CBS" evidence="4">
    <location>
        <begin position="114"/>
        <end position="170"/>
    </location>
</feature>
<reference evidence="5 6" key="1">
    <citation type="submission" date="2018-11" db="EMBL/GenBank/DDBJ databases">
        <title>Pseudaminobacter arsenicus sp. nov., an arsenic-resistant bacterium isolated from arsenic-rich aquifers.</title>
        <authorList>
            <person name="Mu Y."/>
        </authorList>
    </citation>
    <scope>NUCLEOTIDE SEQUENCE [LARGE SCALE GENOMIC DNA]</scope>
    <source>
        <strain evidence="5 6">CB3</strain>
    </source>
</reference>
<protein>
    <submittedName>
        <fullName evidence="5">CBS domain-containing protein</fullName>
    </submittedName>
</protein>
<evidence type="ECO:0000256" key="2">
    <source>
        <dbReference type="PROSITE-ProRule" id="PRU00703"/>
    </source>
</evidence>
<name>A0A432V3Y8_9HYPH</name>
<dbReference type="InterPro" id="IPR046342">
    <property type="entry name" value="CBS_dom_sf"/>
</dbReference>